<evidence type="ECO:0000313" key="7">
    <source>
        <dbReference type="EMBL" id="MBE6059938.1"/>
    </source>
</evidence>
<keyword evidence="4" id="KW-0732">Signal</keyword>
<dbReference type="GO" id="GO:0003755">
    <property type="term" value="F:peptidyl-prolyl cis-trans isomerase activity"/>
    <property type="evidence" value="ECO:0007669"/>
    <property type="project" value="UniProtKB-UniRule"/>
</dbReference>
<feature type="signal peptide" evidence="4">
    <location>
        <begin position="1"/>
        <end position="18"/>
    </location>
</feature>
<feature type="region of interest" description="Disordered" evidence="5">
    <location>
        <begin position="26"/>
        <end position="57"/>
    </location>
</feature>
<dbReference type="PANTHER" id="PTHR45625">
    <property type="entry name" value="PEPTIDYL-PROLYL CIS-TRANS ISOMERASE-RELATED"/>
    <property type="match status" value="1"/>
</dbReference>
<dbReference type="Pfam" id="PF00160">
    <property type="entry name" value="Pro_isomerase"/>
    <property type="match status" value="1"/>
</dbReference>
<keyword evidence="3 4" id="KW-0413">Isomerase</keyword>
<evidence type="ECO:0000313" key="8">
    <source>
        <dbReference type="Proteomes" id="UP000768462"/>
    </source>
</evidence>
<dbReference type="InterPro" id="IPR044666">
    <property type="entry name" value="Cyclophilin_A-like"/>
</dbReference>
<evidence type="ECO:0000256" key="2">
    <source>
        <dbReference type="ARBA" id="ARBA00023110"/>
    </source>
</evidence>
<dbReference type="PANTHER" id="PTHR45625:SF4">
    <property type="entry name" value="PEPTIDYLPROLYL ISOMERASE DOMAIN AND WD REPEAT-CONTAINING PROTEIN 1"/>
    <property type="match status" value="1"/>
</dbReference>
<feature type="chain" id="PRO_5039750861" description="Peptidyl-prolyl cis-trans isomerase" evidence="4">
    <location>
        <begin position="19"/>
        <end position="111"/>
    </location>
</feature>
<sequence>MKKSTLGTLIITAILSLALIGCSTSNKTSKEETNTGSNDNKEIYLSKETEKKEGDKNPVATIEMEDGKIIRLELYPEIAPNTVRNFISLANSKFYDGLIFHRVISGFMIQG</sequence>
<evidence type="ECO:0000256" key="1">
    <source>
        <dbReference type="ARBA" id="ARBA00002388"/>
    </source>
</evidence>
<dbReference type="EC" id="5.2.1.8" evidence="4"/>
<accession>A0A927ZTG6</accession>
<dbReference type="InterPro" id="IPR002130">
    <property type="entry name" value="Cyclophilin-type_PPIase_dom"/>
</dbReference>
<evidence type="ECO:0000256" key="5">
    <source>
        <dbReference type="SAM" id="MobiDB-lite"/>
    </source>
</evidence>
<comment type="similarity">
    <text evidence="4">Belongs to the cyclophilin-type PPIase family.</text>
</comment>
<dbReference type="AlphaFoldDB" id="A0A927ZTG6"/>
<evidence type="ECO:0000259" key="6">
    <source>
        <dbReference type="PROSITE" id="PS50072"/>
    </source>
</evidence>
<evidence type="ECO:0000256" key="4">
    <source>
        <dbReference type="RuleBase" id="RU363019"/>
    </source>
</evidence>
<proteinExistence type="inferred from homology"/>
<gene>
    <name evidence="7" type="ORF">E7215_07160</name>
</gene>
<dbReference type="Proteomes" id="UP000768462">
    <property type="component" value="Unassembled WGS sequence"/>
</dbReference>
<evidence type="ECO:0000256" key="3">
    <source>
        <dbReference type="ARBA" id="ARBA00023235"/>
    </source>
</evidence>
<dbReference type="PROSITE" id="PS51257">
    <property type="entry name" value="PROKAR_LIPOPROTEIN"/>
    <property type="match status" value="1"/>
</dbReference>
<dbReference type="PRINTS" id="PR00153">
    <property type="entry name" value="CSAPPISMRASE"/>
</dbReference>
<keyword evidence="2 4" id="KW-0697">Rotamase</keyword>
<comment type="function">
    <text evidence="1 4">PPIases accelerate the folding of proteins. It catalyzes the cis-trans isomerization of proline imidic peptide bonds in oligopeptides.</text>
</comment>
<dbReference type="Gene3D" id="2.40.100.10">
    <property type="entry name" value="Cyclophilin-like"/>
    <property type="match status" value="1"/>
</dbReference>
<comment type="caution">
    <text evidence="7">The sequence shown here is derived from an EMBL/GenBank/DDBJ whole genome shotgun (WGS) entry which is preliminary data.</text>
</comment>
<dbReference type="EMBL" id="SVCM01000078">
    <property type="protein sequence ID" value="MBE6059938.1"/>
    <property type="molecule type" value="Genomic_DNA"/>
</dbReference>
<name>A0A927ZTG6_9CLOT</name>
<dbReference type="SUPFAM" id="SSF50891">
    <property type="entry name" value="Cyclophilin-like"/>
    <property type="match status" value="1"/>
</dbReference>
<feature type="compositionally biased region" description="Basic and acidic residues" evidence="5">
    <location>
        <begin position="28"/>
        <end position="56"/>
    </location>
</feature>
<feature type="non-terminal residue" evidence="7">
    <location>
        <position position="111"/>
    </location>
</feature>
<comment type="catalytic activity">
    <reaction evidence="4">
        <text>[protein]-peptidylproline (omega=180) = [protein]-peptidylproline (omega=0)</text>
        <dbReference type="Rhea" id="RHEA:16237"/>
        <dbReference type="Rhea" id="RHEA-COMP:10747"/>
        <dbReference type="Rhea" id="RHEA-COMP:10748"/>
        <dbReference type="ChEBI" id="CHEBI:83833"/>
        <dbReference type="ChEBI" id="CHEBI:83834"/>
        <dbReference type="EC" id="5.2.1.8"/>
    </reaction>
</comment>
<organism evidence="7 8">
    <name type="scientific">Clostridium sulfidigenes</name>
    <dbReference type="NCBI Taxonomy" id="318464"/>
    <lineage>
        <taxon>Bacteria</taxon>
        <taxon>Bacillati</taxon>
        <taxon>Bacillota</taxon>
        <taxon>Clostridia</taxon>
        <taxon>Eubacteriales</taxon>
        <taxon>Clostridiaceae</taxon>
        <taxon>Clostridium</taxon>
    </lineage>
</organism>
<reference evidence="7" key="1">
    <citation type="submission" date="2019-04" db="EMBL/GenBank/DDBJ databases">
        <title>Evolution of Biomass-Degrading Anaerobic Consortia Revealed by Metagenomics.</title>
        <authorList>
            <person name="Peng X."/>
        </authorList>
    </citation>
    <scope>NUCLEOTIDE SEQUENCE</scope>
    <source>
        <strain evidence="7">SIG254</strain>
    </source>
</reference>
<protein>
    <recommendedName>
        <fullName evidence="4">Peptidyl-prolyl cis-trans isomerase</fullName>
        <shortName evidence="4">PPIase</shortName>
        <ecNumber evidence="4">5.2.1.8</ecNumber>
    </recommendedName>
</protein>
<dbReference type="InterPro" id="IPR029000">
    <property type="entry name" value="Cyclophilin-like_dom_sf"/>
</dbReference>
<dbReference type="PROSITE" id="PS50072">
    <property type="entry name" value="CSA_PPIASE_2"/>
    <property type="match status" value="1"/>
</dbReference>
<feature type="domain" description="PPIase cyclophilin-type" evidence="6">
    <location>
        <begin position="70"/>
        <end position="111"/>
    </location>
</feature>